<keyword evidence="3" id="KW-0812">Transmembrane</keyword>
<dbReference type="RefSeq" id="WP_074358071.1">
    <property type="nucleotide sequence ID" value="NZ_FSCP01000007.1"/>
</dbReference>
<dbReference type="GO" id="GO:0048040">
    <property type="term" value="F:UDP-glucuronate decarboxylase activity"/>
    <property type="evidence" value="ECO:0007669"/>
    <property type="project" value="TreeGrafter"/>
</dbReference>
<dbReference type="Gene3D" id="3.40.50.720">
    <property type="entry name" value="NAD(P)-binding Rossmann-like Domain"/>
    <property type="match status" value="1"/>
</dbReference>
<evidence type="ECO:0000256" key="1">
    <source>
        <dbReference type="ARBA" id="ARBA00001911"/>
    </source>
</evidence>
<dbReference type="AlphaFoldDB" id="A0A9Q7WLU9"/>
<evidence type="ECO:0000256" key="9">
    <source>
        <dbReference type="ARBA" id="ARBA00023136"/>
    </source>
</evidence>
<protein>
    <submittedName>
        <fullName evidence="14">UDP-glucuronic acid decarboxylase 1</fullName>
        <ecNumber evidence="14">4.2.1.46</ecNumber>
    </submittedName>
</protein>
<dbReference type="Pfam" id="PF01370">
    <property type="entry name" value="Epimerase"/>
    <property type="match status" value="1"/>
</dbReference>
<evidence type="ECO:0000256" key="7">
    <source>
        <dbReference type="ARBA" id="ARBA00023027"/>
    </source>
</evidence>
<keyword evidence="6" id="KW-1133">Transmembrane helix</keyword>
<dbReference type="GO" id="GO:0008460">
    <property type="term" value="F:dTDP-glucose 4,6-dehydratase activity"/>
    <property type="evidence" value="ECO:0007669"/>
    <property type="project" value="UniProtKB-EC"/>
</dbReference>
<accession>A0A9Q7WLU9</accession>
<dbReference type="EC" id="4.2.1.46" evidence="14"/>
<dbReference type="InterPro" id="IPR036291">
    <property type="entry name" value="NAD(P)-bd_dom_sf"/>
</dbReference>
<feature type="domain" description="NAD-dependent epimerase/dehydratase" evidence="13">
    <location>
        <begin position="7"/>
        <end position="245"/>
    </location>
</feature>
<keyword evidence="7" id="KW-0520">NAD</keyword>
<comment type="caution">
    <text evidence="14">The sequence shown here is derived from an EMBL/GenBank/DDBJ whole genome shotgun (WGS) entry which is preliminary data.</text>
</comment>
<evidence type="ECO:0000313" key="15">
    <source>
        <dbReference type="Proteomes" id="UP000185183"/>
    </source>
</evidence>
<reference evidence="14 15" key="1">
    <citation type="submission" date="2016-11" db="EMBL/GenBank/DDBJ databases">
        <authorList>
            <consortium name="Pathogen Informatics"/>
        </authorList>
    </citation>
    <scope>NUCLEOTIDE SEQUENCE [LARGE SCALE GENOMIC DNA]</scope>
    <source>
        <strain evidence="14 15">968</strain>
    </source>
</reference>
<dbReference type="FunFam" id="3.40.50.720:FF:000065">
    <property type="entry name" value="UDP-glucuronic acid decarboxylase 1"/>
    <property type="match status" value="1"/>
</dbReference>
<name>A0A9Q7WLU9_9MYCO</name>
<keyword evidence="4" id="KW-0210">Decarboxylase</keyword>
<evidence type="ECO:0000256" key="6">
    <source>
        <dbReference type="ARBA" id="ARBA00022989"/>
    </source>
</evidence>
<evidence type="ECO:0000256" key="2">
    <source>
        <dbReference type="ARBA" id="ARBA00004323"/>
    </source>
</evidence>
<keyword evidence="5" id="KW-0735">Signal-anchor</keyword>
<evidence type="ECO:0000259" key="13">
    <source>
        <dbReference type="Pfam" id="PF01370"/>
    </source>
</evidence>
<dbReference type="SUPFAM" id="SSF51735">
    <property type="entry name" value="NAD(P)-binding Rossmann-fold domains"/>
    <property type="match status" value="1"/>
</dbReference>
<dbReference type="GO" id="GO:0042732">
    <property type="term" value="P:D-xylose metabolic process"/>
    <property type="evidence" value="ECO:0007669"/>
    <property type="project" value="InterPro"/>
</dbReference>
<keyword evidence="10" id="KW-0325">Glycoprotein</keyword>
<evidence type="ECO:0000256" key="4">
    <source>
        <dbReference type="ARBA" id="ARBA00022793"/>
    </source>
</evidence>
<dbReference type="InterPro" id="IPR044516">
    <property type="entry name" value="UXS-like"/>
</dbReference>
<evidence type="ECO:0000256" key="5">
    <source>
        <dbReference type="ARBA" id="ARBA00022968"/>
    </source>
</evidence>
<dbReference type="Proteomes" id="UP000185183">
    <property type="component" value="Unassembled WGS sequence"/>
</dbReference>
<evidence type="ECO:0000256" key="3">
    <source>
        <dbReference type="ARBA" id="ARBA00022692"/>
    </source>
</evidence>
<dbReference type="GO" id="GO:0070403">
    <property type="term" value="F:NAD+ binding"/>
    <property type="evidence" value="ECO:0007669"/>
    <property type="project" value="InterPro"/>
</dbReference>
<sequence length="331" mass="36182">MRQLSRVLVTGGRGFLGGHLCEALLDAGSEVVCVDDLSSSSLSAHGRLVGRPGYRFVRHDMVDQLPAPLRFGPFDAVFHLASPASPRDYQRHQTATLRVGASGTAVALDVAERCEARMILASTSEVYGDPQQHPQHESYWGNVNPIGPRSSYDEAKRYAEALAFAYQRERGVDVAVARIFNTYGPHMRIEDGRAVPTFCWQALHNEPITVFGPGTQTRSLCYVDDTIAGLIALATSSCPGPVNIGNPEELTVLQIAELIRGLADSSSPIELLPASVEDPRRRCPDISQARSALGWRPKVEHVEGLSATLAWFRECMGREDGPVKTRRGEHL</sequence>
<comment type="cofactor">
    <cofactor evidence="1">
        <name>NAD(+)</name>
        <dbReference type="ChEBI" id="CHEBI:57540"/>
    </cofactor>
</comment>
<dbReference type="InterPro" id="IPR001509">
    <property type="entry name" value="Epimerase_deHydtase"/>
</dbReference>
<evidence type="ECO:0000313" key="14">
    <source>
        <dbReference type="EMBL" id="SHY14672.1"/>
    </source>
</evidence>
<dbReference type="EMBL" id="FSFA01000010">
    <property type="protein sequence ID" value="SHY14672.1"/>
    <property type="molecule type" value="Genomic_DNA"/>
</dbReference>
<dbReference type="PANTHER" id="PTHR43078">
    <property type="entry name" value="UDP-GLUCURONIC ACID DECARBOXYLASE-RELATED"/>
    <property type="match status" value="1"/>
</dbReference>
<evidence type="ECO:0000256" key="8">
    <source>
        <dbReference type="ARBA" id="ARBA00023034"/>
    </source>
</evidence>
<evidence type="ECO:0000256" key="10">
    <source>
        <dbReference type="ARBA" id="ARBA00023180"/>
    </source>
</evidence>
<keyword evidence="11 14" id="KW-0456">Lyase</keyword>
<evidence type="ECO:0000256" key="11">
    <source>
        <dbReference type="ARBA" id="ARBA00023239"/>
    </source>
</evidence>
<evidence type="ECO:0000256" key="12">
    <source>
        <dbReference type="ARBA" id="ARBA00037859"/>
    </source>
</evidence>
<gene>
    <name evidence="14" type="primary">strE_3</name>
    <name evidence="14" type="ORF">SAMEA2275694_05071</name>
</gene>
<dbReference type="PANTHER" id="PTHR43078:SF6">
    <property type="entry name" value="UDP-GLUCURONIC ACID DECARBOXYLASE 1"/>
    <property type="match status" value="1"/>
</dbReference>
<keyword evidence="8" id="KW-0333">Golgi apparatus</keyword>
<dbReference type="GO" id="GO:0005737">
    <property type="term" value="C:cytoplasm"/>
    <property type="evidence" value="ECO:0007669"/>
    <property type="project" value="TreeGrafter"/>
</dbReference>
<proteinExistence type="predicted"/>
<keyword evidence="9" id="KW-0472">Membrane</keyword>
<organism evidence="14 15">
    <name type="scientific">Mycobacteroides abscessus subsp. bolletii</name>
    <dbReference type="NCBI Taxonomy" id="319705"/>
    <lineage>
        <taxon>Bacteria</taxon>
        <taxon>Bacillati</taxon>
        <taxon>Actinomycetota</taxon>
        <taxon>Actinomycetes</taxon>
        <taxon>Mycobacteriales</taxon>
        <taxon>Mycobacteriaceae</taxon>
        <taxon>Mycobacteroides</taxon>
        <taxon>Mycobacteroides abscessus</taxon>
    </lineage>
</organism>
<comment type="subcellular location">
    <subcellularLocation>
        <location evidence="2">Golgi apparatus membrane</location>
        <topology evidence="2">Single-pass type II membrane protein</topology>
    </subcellularLocation>
    <subcellularLocation>
        <location evidence="12">Golgi apparatus</location>
        <location evidence="12">Golgi stack membrane</location>
    </subcellularLocation>
</comment>